<dbReference type="AlphaFoldDB" id="A0A8F9XKK7"/>
<dbReference type="RefSeq" id="WP_220161263.1">
    <property type="nucleotide sequence ID" value="NZ_CP080507.1"/>
</dbReference>
<evidence type="ECO:0000256" key="1">
    <source>
        <dbReference type="SAM" id="SignalP"/>
    </source>
</evidence>
<dbReference type="EMBL" id="CP080507">
    <property type="protein sequence ID" value="QYM78159.1"/>
    <property type="molecule type" value="Genomic_DNA"/>
</dbReference>
<organism evidence="2 3">
    <name type="scientific">Horticoccus luteus</name>
    <dbReference type="NCBI Taxonomy" id="2862869"/>
    <lineage>
        <taxon>Bacteria</taxon>
        <taxon>Pseudomonadati</taxon>
        <taxon>Verrucomicrobiota</taxon>
        <taxon>Opitutia</taxon>
        <taxon>Opitutales</taxon>
        <taxon>Opitutaceae</taxon>
        <taxon>Horticoccus</taxon>
    </lineage>
</organism>
<protein>
    <recommendedName>
        <fullName evidence="4">DUF3570 domain-containing protein</fullName>
    </recommendedName>
</protein>
<dbReference type="Proteomes" id="UP000825051">
    <property type="component" value="Chromosome"/>
</dbReference>
<evidence type="ECO:0000313" key="3">
    <source>
        <dbReference type="Proteomes" id="UP000825051"/>
    </source>
</evidence>
<accession>A0A8F9XKK7</accession>
<reference evidence="2" key="1">
    <citation type="submission" date="2021-08" db="EMBL/GenBank/DDBJ databases">
        <title>Genome of a novel bacterium of the phylum Verrucomicrobia, Oleiharenicola sp. KSB-15.</title>
        <authorList>
            <person name="Chung J.-H."/>
            <person name="Ahn J.-H."/>
            <person name="Yoon Y."/>
            <person name="Kim D.-Y."/>
            <person name="An S.-H."/>
            <person name="Park I."/>
            <person name="Yeon J."/>
        </authorList>
    </citation>
    <scope>NUCLEOTIDE SEQUENCE</scope>
    <source>
        <strain evidence="2">KSB-15</strain>
    </source>
</reference>
<sequence length="326" mass="37291">MTSRPGLLSILLTLATRRRALAWLGACSLLATALSAADATNPPVLVRDGPAPAQSQVDLRERILRMTEFFDTMLPGVLDKNNVTLHFTPKFSDMRDHEYIRYPLELRYGAGNGWEYYGGPTPFSPNPLNGGRDHRWGVGEIRVGARYDYGPSLGFFDDTTFGFETRVPVGKPPIDLNDHYTHLRPFITAARHLVSWPDVTFYSNLSYDRSVRLFSREAAPPEVTRRNIIEIAPGYLYKPNEYGYFIEYRFRHIAEDTDVYLGHEFRLGALWDVPLWRTARIGLPGKWQIELAYRANHEEARGTDHGLVARVNWRTTLREVLNATRH</sequence>
<dbReference type="KEGG" id="ole:K0B96_12685"/>
<keyword evidence="3" id="KW-1185">Reference proteome</keyword>
<evidence type="ECO:0008006" key="4">
    <source>
        <dbReference type="Google" id="ProtNLM"/>
    </source>
</evidence>
<feature type="signal peptide" evidence="1">
    <location>
        <begin position="1"/>
        <end position="22"/>
    </location>
</feature>
<gene>
    <name evidence="2" type="ORF">K0B96_12685</name>
</gene>
<proteinExistence type="predicted"/>
<name>A0A8F9XKK7_9BACT</name>
<feature type="chain" id="PRO_5034499513" description="DUF3570 domain-containing protein" evidence="1">
    <location>
        <begin position="23"/>
        <end position="326"/>
    </location>
</feature>
<evidence type="ECO:0000313" key="2">
    <source>
        <dbReference type="EMBL" id="QYM78159.1"/>
    </source>
</evidence>
<keyword evidence="1" id="KW-0732">Signal</keyword>